<dbReference type="Proteomes" id="UP000026714">
    <property type="component" value="Unassembled WGS sequence"/>
</dbReference>
<proteinExistence type="predicted"/>
<comment type="caution">
    <text evidence="1">The sequence shown here is derived from an EMBL/GenBank/DDBJ whole genome shotgun (WGS) entry which is preliminary data.</text>
</comment>
<keyword evidence="2" id="KW-1185">Reference proteome</keyword>
<gene>
    <name evidence="1" type="ORF">X805_30340</name>
</gene>
<organism evidence="1 2">
    <name type="scientific">Sphaerotilus natans subsp. natans DSM 6575</name>
    <dbReference type="NCBI Taxonomy" id="1286631"/>
    <lineage>
        <taxon>Bacteria</taxon>
        <taxon>Pseudomonadati</taxon>
        <taxon>Pseudomonadota</taxon>
        <taxon>Betaproteobacteria</taxon>
        <taxon>Burkholderiales</taxon>
        <taxon>Sphaerotilaceae</taxon>
        <taxon>Sphaerotilus</taxon>
    </lineage>
</organism>
<evidence type="ECO:0000313" key="2">
    <source>
        <dbReference type="Proteomes" id="UP000026714"/>
    </source>
</evidence>
<dbReference type="AlphaFoldDB" id="A0A059KJ25"/>
<evidence type="ECO:0000313" key="1">
    <source>
        <dbReference type="EMBL" id="KDB51380.1"/>
    </source>
</evidence>
<accession>A0A059KJ25</accession>
<sequence>MQSVCHLVRARSEPGRPARMHRHAAHLLLCMQNGSDVGPERTNMNAPT</sequence>
<name>A0A059KJ25_9BURK</name>
<dbReference type="EMBL" id="AZRA01000084">
    <property type="protein sequence ID" value="KDB51380.1"/>
    <property type="molecule type" value="Genomic_DNA"/>
</dbReference>
<reference evidence="1 2" key="1">
    <citation type="journal article" date="2014" name="FEMS Microbiol. Ecol.">
        <title>Sphaerotilus natans encrusted with nanoball-shaped Fe(III) oxide minerals formed by nitrate-reducing mixotrophic Fe(II) oxidation.</title>
        <authorList>
            <person name="Park S."/>
            <person name="Kim D.H."/>
            <person name="Lee J.H."/>
            <person name="Hur H.G."/>
        </authorList>
    </citation>
    <scope>NUCLEOTIDE SEQUENCE [LARGE SCALE GENOMIC DNA]</scope>
    <source>
        <strain evidence="1 2">DSM 6575</strain>
    </source>
</reference>
<protein>
    <submittedName>
        <fullName evidence="1">Uncharacterized protein</fullName>
    </submittedName>
</protein>